<organism evidence="4 5">
    <name type="scientific">endosymbiont of Escarpia spicata</name>
    <dbReference type="NCBI Taxonomy" id="2200908"/>
    <lineage>
        <taxon>Bacteria</taxon>
        <taxon>Pseudomonadati</taxon>
        <taxon>Pseudomonadota</taxon>
        <taxon>Gammaproteobacteria</taxon>
        <taxon>sulfur-oxidizing symbionts</taxon>
    </lineage>
</organism>
<dbReference type="AlphaFoldDB" id="A0A370DJU7"/>
<dbReference type="EMBL" id="QFXE01000014">
    <property type="protein sequence ID" value="RDH85133.1"/>
    <property type="molecule type" value="Genomic_DNA"/>
</dbReference>
<comment type="caution">
    <text evidence="4">The sequence shown here is derived from an EMBL/GenBank/DDBJ whole genome shotgun (WGS) entry which is preliminary data.</text>
</comment>
<dbReference type="InterPro" id="IPR036280">
    <property type="entry name" value="Multihaem_cyt_sf"/>
</dbReference>
<dbReference type="InterPro" id="IPR051829">
    <property type="entry name" value="Multiheme_Cytochr_ET"/>
</dbReference>
<keyword evidence="5" id="KW-1185">Reference proteome</keyword>
<accession>A0A370DJU7</accession>
<feature type="chain" id="PRO_5016786037" description="Cytochrome c-552/4 domain-containing protein" evidence="2">
    <location>
        <begin position="30"/>
        <end position="436"/>
    </location>
</feature>
<dbReference type="InterPro" id="IPR023155">
    <property type="entry name" value="Cyt_c-552/4"/>
</dbReference>
<evidence type="ECO:0000256" key="1">
    <source>
        <dbReference type="ARBA" id="ARBA00022729"/>
    </source>
</evidence>
<dbReference type="Proteomes" id="UP000254771">
    <property type="component" value="Unassembled WGS sequence"/>
</dbReference>
<evidence type="ECO:0000313" key="4">
    <source>
        <dbReference type="EMBL" id="RDH85133.1"/>
    </source>
</evidence>
<evidence type="ECO:0000256" key="2">
    <source>
        <dbReference type="SAM" id="SignalP"/>
    </source>
</evidence>
<keyword evidence="1 2" id="KW-0732">Signal</keyword>
<reference evidence="4 5" key="1">
    <citation type="journal article" date="2018" name="ISME J.">
        <title>Endosymbiont genomes yield clues of tubeworm success.</title>
        <authorList>
            <person name="Li Y."/>
            <person name="Liles M.R."/>
            <person name="Halanych K.M."/>
        </authorList>
    </citation>
    <scope>NUCLEOTIDE SEQUENCE [LARGE SCALE GENOMIC DNA]</scope>
    <source>
        <strain evidence="4">A1462</strain>
    </source>
</reference>
<dbReference type="PANTHER" id="PTHR35038:SF8">
    <property type="entry name" value="C-TYPE POLYHEME CYTOCHROME OMCC"/>
    <property type="match status" value="1"/>
</dbReference>
<dbReference type="Gene3D" id="1.10.1130.10">
    <property type="entry name" value="Flavocytochrome C3, Chain A"/>
    <property type="match status" value="1"/>
</dbReference>
<dbReference type="Pfam" id="PF13435">
    <property type="entry name" value="Cytochrome_C554"/>
    <property type="match status" value="1"/>
</dbReference>
<dbReference type="SUPFAM" id="SSF48695">
    <property type="entry name" value="Multiheme cytochromes"/>
    <property type="match status" value="1"/>
</dbReference>
<feature type="domain" description="Cytochrome c-552/4" evidence="3">
    <location>
        <begin position="46"/>
        <end position="134"/>
    </location>
</feature>
<evidence type="ECO:0000259" key="3">
    <source>
        <dbReference type="Pfam" id="PF13435"/>
    </source>
</evidence>
<proteinExistence type="predicted"/>
<feature type="signal peptide" evidence="2">
    <location>
        <begin position="1"/>
        <end position="29"/>
    </location>
</feature>
<sequence length="436" mass="48183">MIRNKNRYISLFSLAGFLCGTFFQTSLVAATLDGNEVPMHLVKSETCKECHKKIYKQWKGSMHAQSTALKDPIHGAFYQQVVGDPTKEGVKHKASGKYPVCLQCHSPNAALDKTTKLDASPAYSEGVNCVACHTLKNYKGINGADGKMKLGAKAWDHSDALQGPNGFLHEQGAKADKVRFIAEDEGDLNPHLGRDNRGKPYMSEEDMKEIDLPLEGNASMKTSQACLGCHDKRNNPKGVSLCQTGDEYLEGKSRETCQSCHMPMSDGIADHSMGGGHNLAMLRRAVRFEVQTEKQGDQLAVNVELENLQPHNVPTGAPFRNIYVKVIALSKDGEVLWKNFQEHPAKEDPKAFFVYTMTDEAGHPAPPPKASAVGKNTRLKPYETRVLGYQVPAKGVDSVRAELYYNLLWPGLVKKFKMLPEDLKAPKLIAWSESKL</sequence>
<name>A0A370DJU7_9GAMM</name>
<evidence type="ECO:0000313" key="5">
    <source>
        <dbReference type="Proteomes" id="UP000254771"/>
    </source>
</evidence>
<dbReference type="PANTHER" id="PTHR35038">
    <property type="entry name" value="DISSIMILATORY SULFITE REDUCTASE SIRA"/>
    <property type="match status" value="1"/>
</dbReference>
<protein>
    <recommendedName>
        <fullName evidence="3">Cytochrome c-552/4 domain-containing protein</fullName>
    </recommendedName>
</protein>
<gene>
    <name evidence="4" type="ORF">DIZ78_12020</name>
</gene>